<keyword evidence="2" id="KW-1185">Reference proteome</keyword>
<dbReference type="InterPro" id="IPR016024">
    <property type="entry name" value="ARM-type_fold"/>
</dbReference>
<accession>A0AA34XQA4</accession>
<reference evidence="1 2" key="1">
    <citation type="submission" date="2016-10" db="EMBL/GenBank/DDBJ databases">
        <title>The High Quality Genome of Vibrio splendidus K08M4.</title>
        <authorList>
            <person name="Wendling C."/>
            <person name="Chibani C.M."/>
            <person name="Hertel R."/>
            <person name="Sproer C."/>
            <person name="Bunk B."/>
            <person name="Overmann J."/>
            <person name="Roth O."/>
            <person name="Liesegang H."/>
        </authorList>
    </citation>
    <scope>NUCLEOTIDE SEQUENCE [LARGE SCALE GENOMIC DNA]</scope>
    <source>
        <strain evidence="1 2">K08M4</strain>
    </source>
</reference>
<dbReference type="Proteomes" id="UP000194136">
    <property type="component" value="Chromosome 2"/>
</dbReference>
<dbReference type="SUPFAM" id="SSF48371">
    <property type="entry name" value="ARM repeat"/>
    <property type="match status" value="1"/>
</dbReference>
<organism evidence="1 2">
    <name type="scientific">Vibrio syngnathi</name>
    <dbReference type="NCBI Taxonomy" id="3034029"/>
    <lineage>
        <taxon>Bacteria</taxon>
        <taxon>Pseudomonadati</taxon>
        <taxon>Pseudomonadota</taxon>
        <taxon>Gammaproteobacteria</taxon>
        <taxon>Vibrionales</taxon>
        <taxon>Vibrionaceae</taxon>
        <taxon>Vibrio</taxon>
    </lineage>
</organism>
<name>A0AA34XQA4_9VIBR</name>
<sequence length="681" mass="76634">MSLDKLLHKVKHIYLTGNLSEQVLAAQILSGFQDTKHLIIENLESHNPDLVLTSLECLALANEAPIEPILNCYQYWDDSEIKLASLMAIENNRHSLLAVPILLEAVCDENDYWDGGWNDGDDISLIAARILDNHKHELDHEQSQRLLHRLQSDPEPDLKGKLIALLSRHSPTLLNENNVLKSTADSRIFLRNTQDKIVLYKATQHPDISCQKVAFQRLSEMDCREYLQVFLNGLSHSDSSIRKSSVHQLAKWNYLVDLKHLNFELLLSGMQLYSLTGLLSNKDKLHVIDQLQDKPNVAYSTTTLLLLICSLESQHKQLQLARFIPHFYQVFSQLEESEQLDCLSSLLTETCEQLSVAFIRQQIQRVTCSNAIKRLLIEHLSKNPKASHQSYLKKLTLRTSDTIVTDSSEKSRTTTSTAPTNEMISAVINDANPQPALITSTLDALKQAHSPATSAAISTATSSSGSVKKRSKRSAKIEDLENQVIALELCSNKAWLRSLCSEDKTSHLTKVAFHALILALCRHNISFSDAQTSRFSQLALELLLDEKSENIDDILGWLGDDWIQLNHLSLTSSPNLSLSIGLIKYIDDEQQLLELVKHSYIGIQHAALYRLTQVATDSSNKLIGLILNDPLLHSQLAKFDANFVYKQLNANFENQPSLTLQAYLVFLETTNSKELWGQNAL</sequence>
<protein>
    <submittedName>
        <fullName evidence="1">Uncharacterized protein</fullName>
    </submittedName>
</protein>
<evidence type="ECO:0000313" key="2">
    <source>
        <dbReference type="Proteomes" id="UP000194136"/>
    </source>
</evidence>
<dbReference type="EMBL" id="CP017917">
    <property type="protein sequence ID" value="ARP40246.1"/>
    <property type="molecule type" value="Genomic_DNA"/>
</dbReference>
<evidence type="ECO:0000313" key="1">
    <source>
        <dbReference type="EMBL" id="ARP40246.1"/>
    </source>
</evidence>
<dbReference type="KEGG" id="vsy:K08M4_35790"/>
<dbReference type="RefSeq" id="WP_086050880.1">
    <property type="nucleotide sequence ID" value="NZ_CP017917.1"/>
</dbReference>
<dbReference type="AlphaFoldDB" id="A0AA34XQA4"/>
<proteinExistence type="predicted"/>
<gene>
    <name evidence="1" type="ORF">K08M4_35790</name>
</gene>